<name>A0AAV7HVX0_COTGL</name>
<organism evidence="2 3">
    <name type="scientific">Cotesia glomerata</name>
    <name type="common">Lepidopteran parasitic wasp</name>
    <name type="synonym">Apanteles glomeratus</name>
    <dbReference type="NCBI Taxonomy" id="32391"/>
    <lineage>
        <taxon>Eukaryota</taxon>
        <taxon>Metazoa</taxon>
        <taxon>Ecdysozoa</taxon>
        <taxon>Arthropoda</taxon>
        <taxon>Hexapoda</taxon>
        <taxon>Insecta</taxon>
        <taxon>Pterygota</taxon>
        <taxon>Neoptera</taxon>
        <taxon>Endopterygota</taxon>
        <taxon>Hymenoptera</taxon>
        <taxon>Apocrita</taxon>
        <taxon>Ichneumonoidea</taxon>
        <taxon>Braconidae</taxon>
        <taxon>Microgastrinae</taxon>
        <taxon>Cotesia</taxon>
    </lineage>
</organism>
<comment type="caution">
    <text evidence="2">The sequence shown here is derived from an EMBL/GenBank/DDBJ whole genome shotgun (WGS) entry which is preliminary data.</text>
</comment>
<gene>
    <name evidence="2" type="ORF">KQX54_004256</name>
</gene>
<feature type="chain" id="PRO_5043675545" evidence="1">
    <location>
        <begin position="21"/>
        <end position="246"/>
    </location>
</feature>
<dbReference type="AlphaFoldDB" id="A0AAV7HVX0"/>
<keyword evidence="3" id="KW-1185">Reference proteome</keyword>
<evidence type="ECO:0000313" key="3">
    <source>
        <dbReference type="Proteomes" id="UP000826195"/>
    </source>
</evidence>
<feature type="signal peptide" evidence="1">
    <location>
        <begin position="1"/>
        <end position="20"/>
    </location>
</feature>
<dbReference type="EMBL" id="JAHXZJ010002982">
    <property type="protein sequence ID" value="KAH0534472.1"/>
    <property type="molecule type" value="Genomic_DNA"/>
</dbReference>
<protein>
    <submittedName>
        <fullName evidence="2">Uncharacterized protein</fullName>
    </submittedName>
</protein>
<dbReference type="Proteomes" id="UP000826195">
    <property type="component" value="Unassembled WGS sequence"/>
</dbReference>
<evidence type="ECO:0000256" key="1">
    <source>
        <dbReference type="SAM" id="SignalP"/>
    </source>
</evidence>
<accession>A0AAV7HVX0</accession>
<sequence length="246" mass="26790">MKLKIVLVLSIVLTIDPSYQLGLNPLESVQQKLDATIDTAKIQLDDNLTAARRKIDQVAAGLKETAESAGQVVYDQIREFVDKFDDQLKELEKSSGQVDVSDCMTLANPKDSIALGAMMNVSTCIIDQLELGDGIPESLFKVTGEVRENLTTIQEESQKCFQDVGFTAVPKATACAAKMTAKATWITANSVPVILTTTVSLTDQMEKLPINVPSCAVNSGIEKLPMKYAELYAQVKQCIDRKTSQA</sequence>
<proteinExistence type="predicted"/>
<keyword evidence="1" id="KW-0732">Signal</keyword>
<evidence type="ECO:0000313" key="2">
    <source>
        <dbReference type="EMBL" id="KAH0534472.1"/>
    </source>
</evidence>
<reference evidence="2 3" key="1">
    <citation type="journal article" date="2021" name="J. Hered.">
        <title>A chromosome-level genome assembly of the parasitoid wasp, Cotesia glomerata (Hymenoptera: Braconidae).</title>
        <authorList>
            <person name="Pinto B.J."/>
            <person name="Weis J.J."/>
            <person name="Gamble T."/>
            <person name="Ode P.J."/>
            <person name="Paul R."/>
            <person name="Zaspel J.M."/>
        </authorList>
    </citation>
    <scope>NUCLEOTIDE SEQUENCE [LARGE SCALE GENOMIC DNA]</scope>
    <source>
        <strain evidence="2">CgM1</strain>
    </source>
</reference>